<name>A0ABS7UV20_9BACI</name>
<keyword evidence="2" id="KW-0963">Cytoplasm</keyword>
<keyword evidence="4" id="KW-0143">Chaperone</keyword>
<comment type="caution">
    <text evidence="8">The sequence shown here is derived from an EMBL/GenBank/DDBJ whole genome shotgun (WGS) entry which is preliminary data.</text>
</comment>
<dbReference type="RefSeq" id="WP_224140608.1">
    <property type="nucleotide sequence ID" value="NZ_JAIQUM010000047.1"/>
</dbReference>
<keyword evidence="3" id="KW-1005">Bacterial flagellum biogenesis</keyword>
<comment type="function">
    <text evidence="5">May act as an export chaperone for the filament capping protein FliD.</text>
</comment>
<comment type="similarity">
    <text evidence="6">Belongs to the bacillales FliT family.</text>
</comment>
<evidence type="ECO:0000256" key="5">
    <source>
        <dbReference type="ARBA" id="ARBA00093765"/>
    </source>
</evidence>
<protein>
    <recommendedName>
        <fullName evidence="7">Flagellar protein FliT</fullName>
    </recommendedName>
</protein>
<evidence type="ECO:0000256" key="1">
    <source>
        <dbReference type="ARBA" id="ARBA00004514"/>
    </source>
</evidence>
<comment type="subcellular location">
    <subcellularLocation>
        <location evidence="1">Cytoplasm</location>
        <location evidence="1">Cytosol</location>
    </subcellularLocation>
</comment>
<evidence type="ECO:0000256" key="3">
    <source>
        <dbReference type="ARBA" id="ARBA00022795"/>
    </source>
</evidence>
<evidence type="ECO:0000256" key="6">
    <source>
        <dbReference type="ARBA" id="ARBA00093785"/>
    </source>
</evidence>
<evidence type="ECO:0000256" key="4">
    <source>
        <dbReference type="ARBA" id="ARBA00023186"/>
    </source>
</evidence>
<evidence type="ECO:0000256" key="2">
    <source>
        <dbReference type="ARBA" id="ARBA00022490"/>
    </source>
</evidence>
<dbReference type="Pfam" id="PF05400">
    <property type="entry name" value="FliT"/>
    <property type="match status" value="1"/>
</dbReference>
<evidence type="ECO:0000313" key="9">
    <source>
        <dbReference type="Proteomes" id="UP001165287"/>
    </source>
</evidence>
<sequence>MSAFDQVYAITEQLFHLVSKPVEKEERDACIQKITSLLDKREQLITDVDPPFTANERERFQQIVLWNESITKRFAEIKQHIQKDMIQLKKTKSSNQQYVNPYQNLSTSDGMFYDKRK</sequence>
<keyword evidence="9" id="KW-1185">Reference proteome</keyword>
<evidence type="ECO:0000256" key="7">
    <source>
        <dbReference type="ARBA" id="ARBA00093797"/>
    </source>
</evidence>
<organism evidence="8 9">
    <name type="scientific">Metabacillus rhizolycopersici</name>
    <dbReference type="NCBI Taxonomy" id="2875709"/>
    <lineage>
        <taxon>Bacteria</taxon>
        <taxon>Bacillati</taxon>
        <taxon>Bacillota</taxon>
        <taxon>Bacilli</taxon>
        <taxon>Bacillales</taxon>
        <taxon>Bacillaceae</taxon>
        <taxon>Metabacillus</taxon>
    </lineage>
</organism>
<accession>A0ABS7UV20</accession>
<dbReference type="EMBL" id="JAIQUM010000047">
    <property type="protein sequence ID" value="MBZ5752146.1"/>
    <property type="molecule type" value="Genomic_DNA"/>
</dbReference>
<reference evidence="8" key="1">
    <citation type="submission" date="2024-05" db="EMBL/GenBank/DDBJ databases">
        <title>Metabacillus sp. nov., isolated from the rhizosphere soil of tomato plants.</title>
        <authorList>
            <person name="Ma R."/>
        </authorList>
    </citation>
    <scope>NUCLEOTIDE SEQUENCE</scope>
    <source>
        <strain evidence="8">DBTR6</strain>
    </source>
</reference>
<proteinExistence type="inferred from homology"/>
<evidence type="ECO:0000313" key="8">
    <source>
        <dbReference type="EMBL" id="MBZ5752146.1"/>
    </source>
</evidence>
<gene>
    <name evidence="8" type="ORF">K9V48_18290</name>
</gene>
<dbReference type="Proteomes" id="UP001165287">
    <property type="component" value="Unassembled WGS sequence"/>
</dbReference>
<dbReference type="InterPro" id="IPR008622">
    <property type="entry name" value="FliT"/>
</dbReference>